<name>A0ABQ5FN24_9ASTR</name>
<evidence type="ECO:0000256" key="1">
    <source>
        <dbReference type="SAM" id="MobiDB-lite"/>
    </source>
</evidence>
<evidence type="ECO:0000259" key="2">
    <source>
        <dbReference type="Pfam" id="PF07727"/>
    </source>
</evidence>
<dbReference type="PANTHER" id="PTHR11439:SF495">
    <property type="entry name" value="REVERSE TRANSCRIPTASE, RNA-DEPENDENT DNA POLYMERASE-RELATED"/>
    <property type="match status" value="1"/>
</dbReference>
<gene>
    <name evidence="3" type="ORF">Tco_1015823</name>
</gene>
<dbReference type="EMBL" id="BQNB010017535">
    <property type="protein sequence ID" value="GJT64343.1"/>
    <property type="molecule type" value="Genomic_DNA"/>
</dbReference>
<dbReference type="Proteomes" id="UP001151760">
    <property type="component" value="Unassembled WGS sequence"/>
</dbReference>
<protein>
    <submittedName>
        <fullName evidence="3">Retrotransposon protein, putative, ty1-copia subclass</fullName>
    </submittedName>
</protein>
<proteinExistence type="predicted"/>
<dbReference type="InterPro" id="IPR013103">
    <property type="entry name" value="RVT_2"/>
</dbReference>
<feature type="domain" description="Reverse transcriptase Ty1/copia-type" evidence="2">
    <location>
        <begin position="589"/>
        <end position="679"/>
    </location>
</feature>
<feature type="region of interest" description="Disordered" evidence="1">
    <location>
        <begin position="543"/>
        <end position="563"/>
    </location>
</feature>
<accession>A0ABQ5FN24</accession>
<dbReference type="PANTHER" id="PTHR11439">
    <property type="entry name" value="GAG-POL-RELATED RETROTRANSPOSON"/>
    <property type="match status" value="1"/>
</dbReference>
<keyword evidence="4" id="KW-1185">Reference proteome</keyword>
<evidence type="ECO:0000313" key="4">
    <source>
        <dbReference type="Proteomes" id="UP001151760"/>
    </source>
</evidence>
<comment type="caution">
    <text evidence="3">The sequence shown here is derived from an EMBL/GenBank/DDBJ whole genome shotgun (WGS) entry which is preliminary data.</text>
</comment>
<sequence length="963" mass="109244">MLTLTLWNPLSLVPNLGPGNYLEHEDLDNIISMEDDTTHGGFHVESPVRPDDAPTPTADAAGRAEDPALLTGLSAKLDRCMGRIDSLETELGKSKKYGGSRFDQPPVSSEDVEERRRRLEGKAPMPDLDIPTEFLAEDAQARKRFEEEQASERSCWGADVNEEKLYRALNAVKEKRSEPCNLSVIARTPRPASVPADDPDSAGGGSLIYGAVWILCSRHKIGVFTFGRIIAVIFTVPIDEEEQIGMSRVVADPDSDDEVIAEIIFRGKSISGDGVVFVDKLPDDEIVDPRCFRLVDDPFLSSERVRREMNGELYFPPLPYGAFKDWEIVSCRLVTSIVSVISENRRRKYFTYLKELLPHVYREDLLLLRRRMNSIRLIPRKKKMWFRTLEGSGSCIYSVLLCSGFDEWEEVYIFVDKVLSYPGTLLDVYGSRLMVRQAMSVLHLLHASGTGRLYDGSDVSKVGVCRADVVLGRKRKNERGDGRGRFTDSLCLYCMLGGAAGVGLNCILVAEKRERGEQRAVKKRREKEREREKIRARREIKEEKAKEVKKNAPKIERKREEKREEQRDRAIEKMFVSADGVLNGVSADYELVPPPDKAFVITLKWIYKVKLDELGGILKNKARLVARGYRQEEGIDFEESFTPVARLEAIRIFLAFDAHMNMVIYQMDVKTAFLNGNLQGRRKGRGYSSPRTDLWIPNQTYLRMILKGLSGSYSVSAEKARNLLLAIDLVVPLLRSHPMEEKSKLDEDKEGESCSAYRKHLNAVKRIFPVVKRIFRYLKGTVHRGLWYPKDSSFALTAFADADHAGCQDTRRSTSGSIQLLGDRLVSWSSKRQKSAAISSTEAEYIALSGCCAQVLWMRSQLTDYGFGFNKIPMYCDNKSAIALCCNNVQHSRSKHIDIRFHFIKEHVENGVIELYFVNTEYQLADIFTKALGRERIEFLINKLGMRSFTPETLKKLADDVDE</sequence>
<feature type="region of interest" description="Disordered" evidence="1">
    <location>
        <begin position="38"/>
        <end position="67"/>
    </location>
</feature>
<organism evidence="3 4">
    <name type="scientific">Tanacetum coccineum</name>
    <dbReference type="NCBI Taxonomy" id="301880"/>
    <lineage>
        <taxon>Eukaryota</taxon>
        <taxon>Viridiplantae</taxon>
        <taxon>Streptophyta</taxon>
        <taxon>Embryophyta</taxon>
        <taxon>Tracheophyta</taxon>
        <taxon>Spermatophyta</taxon>
        <taxon>Magnoliopsida</taxon>
        <taxon>eudicotyledons</taxon>
        <taxon>Gunneridae</taxon>
        <taxon>Pentapetalae</taxon>
        <taxon>asterids</taxon>
        <taxon>campanulids</taxon>
        <taxon>Asterales</taxon>
        <taxon>Asteraceae</taxon>
        <taxon>Asteroideae</taxon>
        <taxon>Anthemideae</taxon>
        <taxon>Anthemidinae</taxon>
        <taxon>Tanacetum</taxon>
    </lineage>
</organism>
<reference evidence="3" key="1">
    <citation type="journal article" date="2022" name="Int. J. Mol. Sci.">
        <title>Draft Genome of Tanacetum Coccineum: Genomic Comparison of Closely Related Tanacetum-Family Plants.</title>
        <authorList>
            <person name="Yamashiro T."/>
            <person name="Shiraishi A."/>
            <person name="Nakayama K."/>
            <person name="Satake H."/>
        </authorList>
    </citation>
    <scope>NUCLEOTIDE SEQUENCE</scope>
</reference>
<reference evidence="3" key="2">
    <citation type="submission" date="2022-01" db="EMBL/GenBank/DDBJ databases">
        <authorList>
            <person name="Yamashiro T."/>
            <person name="Shiraishi A."/>
            <person name="Satake H."/>
            <person name="Nakayama K."/>
        </authorList>
    </citation>
    <scope>NUCLEOTIDE SEQUENCE</scope>
</reference>
<dbReference type="Pfam" id="PF07727">
    <property type="entry name" value="RVT_2"/>
    <property type="match status" value="1"/>
</dbReference>
<feature type="region of interest" description="Disordered" evidence="1">
    <location>
        <begin position="92"/>
        <end position="129"/>
    </location>
</feature>
<evidence type="ECO:0000313" key="3">
    <source>
        <dbReference type="EMBL" id="GJT64343.1"/>
    </source>
</evidence>
<dbReference type="CDD" id="cd09272">
    <property type="entry name" value="RNase_HI_RT_Ty1"/>
    <property type="match status" value="1"/>
</dbReference>